<comment type="caution">
    <text evidence="9">The sequence shown here is derived from an EMBL/GenBank/DDBJ whole genome shotgun (WGS) entry which is preliminary data.</text>
</comment>
<dbReference type="EMBL" id="BRYB01001996">
    <property type="protein sequence ID" value="GMI37821.1"/>
    <property type="molecule type" value="Genomic_DNA"/>
</dbReference>
<evidence type="ECO:0000313" key="10">
    <source>
        <dbReference type="Proteomes" id="UP001165060"/>
    </source>
</evidence>
<feature type="binding site" evidence="7">
    <location>
        <position position="55"/>
    </location>
    <ligand>
        <name>S-adenosyl-L-methionine</name>
        <dbReference type="ChEBI" id="CHEBI:59789"/>
    </ligand>
</feature>
<name>A0ABQ6N0T9_9STRA</name>
<dbReference type="Proteomes" id="UP001165060">
    <property type="component" value="Unassembled WGS sequence"/>
</dbReference>
<dbReference type="PANTHER" id="PTHR10920">
    <property type="entry name" value="RIBOSOMAL RNA METHYLTRANSFERASE"/>
    <property type="match status" value="1"/>
</dbReference>
<sequence>MGKLSKDKRDIFYRRAKEVGFRARSAFKLLQIAAEFELFEGVSKAVDLCAAPGSWSQVLSQRLHDPDATPPRPNPIVAVDLQSMSPIPGCTILKGDITSLATARAIIGSLSGRAQLVICDGAPDVTGLHDVDEYVQASLLLAAANVTTHVLEEGGTFVAKIFRGRDVSLLYDQLRVLFERVSVAKPTSSRNSSIEAFVVCQGFRGKEYRDLPLEGSWSKEVGGAGGLRKPEGFVPTARDRAAVPFVSCGDLDGHGFDESEEGYLDADRSYTVGGGGALEPVQKPIRPPYYEFKNRQMEQRAAGAPK</sequence>
<dbReference type="Gene3D" id="3.40.50.150">
    <property type="entry name" value="Vaccinia Virus protein VP39"/>
    <property type="match status" value="1"/>
</dbReference>
<dbReference type="Pfam" id="PF01728">
    <property type="entry name" value="FtsJ"/>
    <property type="match status" value="1"/>
</dbReference>
<accession>A0ABQ6N0T9</accession>
<comment type="function">
    <text evidence="7">Methylates the 2'-O-ribose of nucleotides at positions 32 and 34 of the tRNA anticodon loop of substrate tRNAs.</text>
</comment>
<dbReference type="InterPro" id="IPR050082">
    <property type="entry name" value="RNA_methyltr_RlmE"/>
</dbReference>
<dbReference type="HAMAP" id="MF_03162">
    <property type="entry name" value="RNA_methyltr_E_TRM7"/>
    <property type="match status" value="1"/>
</dbReference>
<feature type="binding site" evidence="7">
    <location>
        <position position="120"/>
    </location>
    <ligand>
        <name>S-adenosyl-L-methionine</name>
        <dbReference type="ChEBI" id="CHEBI:59789"/>
    </ligand>
</feature>
<dbReference type="InterPro" id="IPR015507">
    <property type="entry name" value="rRNA-MeTfrase_E"/>
</dbReference>
<feature type="binding site" evidence="7">
    <location>
        <position position="80"/>
    </location>
    <ligand>
        <name>S-adenosyl-L-methionine</name>
        <dbReference type="ChEBI" id="CHEBI:59789"/>
    </ligand>
</feature>
<feature type="domain" description="Ribosomal RNA methyltransferase FtsJ" evidence="8">
    <location>
        <begin position="21"/>
        <end position="203"/>
    </location>
</feature>
<reference evidence="9 10" key="1">
    <citation type="journal article" date="2023" name="Commun. Biol.">
        <title>Genome analysis of Parmales, the sister group of diatoms, reveals the evolutionary specialization of diatoms from phago-mixotrophs to photoautotrophs.</title>
        <authorList>
            <person name="Ban H."/>
            <person name="Sato S."/>
            <person name="Yoshikawa S."/>
            <person name="Yamada K."/>
            <person name="Nakamura Y."/>
            <person name="Ichinomiya M."/>
            <person name="Sato N."/>
            <person name="Blanc-Mathieu R."/>
            <person name="Endo H."/>
            <person name="Kuwata A."/>
            <person name="Ogata H."/>
        </authorList>
    </citation>
    <scope>NUCLEOTIDE SEQUENCE [LARGE SCALE GENOMIC DNA]</scope>
</reference>
<keyword evidence="4 7" id="KW-0949">S-adenosyl-L-methionine</keyword>
<evidence type="ECO:0000313" key="9">
    <source>
        <dbReference type="EMBL" id="GMI37821.1"/>
    </source>
</evidence>
<evidence type="ECO:0000256" key="7">
    <source>
        <dbReference type="HAMAP-Rule" id="MF_03162"/>
    </source>
</evidence>
<protein>
    <recommendedName>
        <fullName evidence="7">Putative tRNA (cytidine(32)/guanosine(34)-2'-O)-methyltransferase</fullName>
        <ecNumber evidence="7">2.1.1.205</ecNumber>
    </recommendedName>
    <alternativeName>
        <fullName evidence="7">2'-O-ribose RNA methyltransferase TRM7 homolog</fullName>
    </alternativeName>
</protein>
<evidence type="ECO:0000256" key="3">
    <source>
        <dbReference type="ARBA" id="ARBA00022679"/>
    </source>
</evidence>
<gene>
    <name evidence="9" type="ORF">TeGR_g8121</name>
</gene>
<dbReference type="HAMAP" id="MF_01547">
    <property type="entry name" value="RNA_methyltr_E"/>
    <property type="match status" value="1"/>
</dbReference>
<feature type="active site" description="Proton acceptor" evidence="7">
    <location>
        <position position="160"/>
    </location>
</feature>
<keyword evidence="3 7" id="KW-0808">Transferase</keyword>
<dbReference type="EC" id="2.1.1.205" evidence="7"/>
<evidence type="ECO:0000256" key="2">
    <source>
        <dbReference type="ARBA" id="ARBA00022603"/>
    </source>
</evidence>
<comment type="catalytic activity">
    <reaction evidence="6 7">
        <text>cytidine(32)/guanosine(34) in tRNA + 2 S-adenosyl-L-methionine = 2'-O-methylcytidine(32)/2'-O-methylguanosine(34) in tRNA + 2 S-adenosyl-L-homocysteine + 2 H(+)</text>
        <dbReference type="Rhea" id="RHEA:42396"/>
        <dbReference type="Rhea" id="RHEA-COMP:10246"/>
        <dbReference type="Rhea" id="RHEA-COMP:10247"/>
        <dbReference type="ChEBI" id="CHEBI:15378"/>
        <dbReference type="ChEBI" id="CHEBI:57856"/>
        <dbReference type="ChEBI" id="CHEBI:59789"/>
        <dbReference type="ChEBI" id="CHEBI:74269"/>
        <dbReference type="ChEBI" id="CHEBI:74445"/>
        <dbReference type="ChEBI" id="CHEBI:74495"/>
        <dbReference type="ChEBI" id="CHEBI:82748"/>
        <dbReference type="EC" id="2.1.1.205"/>
    </reaction>
</comment>
<feature type="binding site" evidence="7">
    <location>
        <position position="96"/>
    </location>
    <ligand>
        <name>S-adenosyl-L-methionine</name>
        <dbReference type="ChEBI" id="CHEBI:59789"/>
    </ligand>
</feature>
<keyword evidence="1 7" id="KW-0963">Cytoplasm</keyword>
<evidence type="ECO:0000256" key="6">
    <source>
        <dbReference type="ARBA" id="ARBA00048902"/>
    </source>
</evidence>
<keyword evidence="10" id="KW-1185">Reference proteome</keyword>
<dbReference type="PANTHER" id="PTHR10920:SF12">
    <property type="entry name" value="TRNA (CYTIDINE(32)_GUANOSINE(34)-2'-O)-METHYLTRANSFERASE-RELATED"/>
    <property type="match status" value="1"/>
</dbReference>
<evidence type="ECO:0000256" key="4">
    <source>
        <dbReference type="ARBA" id="ARBA00022691"/>
    </source>
</evidence>
<keyword evidence="2 7" id="KW-0489">Methyltransferase</keyword>
<proteinExistence type="inferred from homology"/>
<dbReference type="InterPro" id="IPR002877">
    <property type="entry name" value="RNA_MeTrfase_FtsJ_dom"/>
</dbReference>
<keyword evidence="5 7" id="KW-0819">tRNA processing</keyword>
<evidence type="ECO:0000259" key="8">
    <source>
        <dbReference type="Pfam" id="PF01728"/>
    </source>
</evidence>
<comment type="subcellular location">
    <subcellularLocation>
        <location evidence="7">Cytoplasm</location>
    </subcellularLocation>
</comment>
<dbReference type="SUPFAM" id="SSF53335">
    <property type="entry name" value="S-adenosyl-L-methionine-dependent methyltransferases"/>
    <property type="match status" value="1"/>
</dbReference>
<dbReference type="InterPro" id="IPR029063">
    <property type="entry name" value="SAM-dependent_MTases_sf"/>
</dbReference>
<feature type="binding site" evidence="7">
    <location>
        <position position="53"/>
    </location>
    <ligand>
        <name>S-adenosyl-L-methionine</name>
        <dbReference type="ChEBI" id="CHEBI:59789"/>
    </ligand>
</feature>
<organism evidence="9 10">
    <name type="scientific">Tetraparma gracilis</name>
    <dbReference type="NCBI Taxonomy" id="2962635"/>
    <lineage>
        <taxon>Eukaryota</taxon>
        <taxon>Sar</taxon>
        <taxon>Stramenopiles</taxon>
        <taxon>Ochrophyta</taxon>
        <taxon>Bolidophyceae</taxon>
        <taxon>Parmales</taxon>
        <taxon>Triparmaceae</taxon>
        <taxon>Tetraparma</taxon>
    </lineage>
</organism>
<comment type="similarity">
    <text evidence="7">Belongs to the class I-like SAM-binding methyltransferase superfamily. RNA methyltransferase RlmE family. TRM7 subfamily.</text>
</comment>
<evidence type="ECO:0000256" key="5">
    <source>
        <dbReference type="ARBA" id="ARBA00022694"/>
    </source>
</evidence>
<dbReference type="InterPro" id="IPR028590">
    <property type="entry name" value="RNA_methyltr_E_TRM7"/>
</dbReference>
<evidence type="ECO:0000256" key="1">
    <source>
        <dbReference type="ARBA" id="ARBA00022490"/>
    </source>
</evidence>